<evidence type="ECO:0000256" key="3">
    <source>
        <dbReference type="ARBA" id="ARBA00023235"/>
    </source>
</evidence>
<feature type="binding site" evidence="4 6">
    <location>
        <position position="311"/>
    </location>
    <ligand>
        <name>substrate</name>
    </ligand>
</feature>
<keyword evidence="3 4" id="KW-0413">Isomerase</keyword>
<dbReference type="Pfam" id="PF01168">
    <property type="entry name" value="Ala_racemase_N"/>
    <property type="match status" value="1"/>
</dbReference>
<feature type="active site" description="Proton acceptor; specific for D-alanine" evidence="4">
    <location>
        <position position="38"/>
    </location>
</feature>
<evidence type="ECO:0000259" key="8">
    <source>
        <dbReference type="SMART" id="SM01005"/>
    </source>
</evidence>
<evidence type="ECO:0000313" key="9">
    <source>
        <dbReference type="EMBL" id="SIN71116.1"/>
    </source>
</evidence>
<dbReference type="Pfam" id="PF00842">
    <property type="entry name" value="Ala_racemase_C"/>
    <property type="match status" value="1"/>
</dbReference>
<keyword evidence="10" id="KW-1185">Reference proteome</keyword>
<accession>A0A1N6DK54</accession>
<dbReference type="EMBL" id="FSRJ01000001">
    <property type="protein sequence ID" value="SIN71116.1"/>
    <property type="molecule type" value="Genomic_DNA"/>
</dbReference>
<dbReference type="GO" id="GO:0030632">
    <property type="term" value="P:D-alanine biosynthetic process"/>
    <property type="evidence" value="ECO:0007669"/>
    <property type="project" value="UniProtKB-UniRule"/>
</dbReference>
<reference evidence="10" key="1">
    <citation type="submission" date="2016-11" db="EMBL/GenBank/DDBJ databases">
        <authorList>
            <person name="Varghese N."/>
            <person name="Submissions S."/>
        </authorList>
    </citation>
    <scope>NUCLEOTIDE SEQUENCE [LARGE SCALE GENOMIC DNA]</scope>
    <source>
        <strain evidence="10">DSM 8595</strain>
    </source>
</reference>
<dbReference type="PANTHER" id="PTHR30511">
    <property type="entry name" value="ALANINE RACEMASE"/>
    <property type="match status" value="1"/>
</dbReference>
<dbReference type="SUPFAM" id="SSF50621">
    <property type="entry name" value="Alanine racemase C-terminal domain-like"/>
    <property type="match status" value="1"/>
</dbReference>
<dbReference type="GO" id="GO:0009252">
    <property type="term" value="P:peptidoglycan biosynthetic process"/>
    <property type="evidence" value="ECO:0007669"/>
    <property type="project" value="TreeGrafter"/>
</dbReference>
<dbReference type="STRING" id="232089.SAMN05443544_0348"/>
<gene>
    <name evidence="9" type="ORF">SAMN05443544_0348</name>
</gene>
<dbReference type="UniPathway" id="UPA00042">
    <property type="reaction ID" value="UER00497"/>
</dbReference>
<dbReference type="Gene3D" id="3.20.20.10">
    <property type="entry name" value="Alanine racemase"/>
    <property type="match status" value="1"/>
</dbReference>
<dbReference type="AlphaFoldDB" id="A0A1N6DK54"/>
<dbReference type="PANTHER" id="PTHR30511:SF0">
    <property type="entry name" value="ALANINE RACEMASE, CATABOLIC-RELATED"/>
    <property type="match status" value="1"/>
</dbReference>
<feature type="compositionally biased region" description="Polar residues" evidence="7">
    <location>
        <begin position="372"/>
        <end position="382"/>
    </location>
</feature>
<dbReference type="EC" id="5.1.1.1" evidence="4"/>
<comment type="similarity">
    <text evidence="4">Belongs to the alanine racemase family.</text>
</comment>
<comment type="pathway">
    <text evidence="4">Amino-acid biosynthesis; D-alanine biosynthesis; D-alanine from L-alanine: step 1/1.</text>
</comment>
<evidence type="ECO:0000256" key="2">
    <source>
        <dbReference type="ARBA" id="ARBA00022898"/>
    </source>
</evidence>
<evidence type="ECO:0000313" key="10">
    <source>
        <dbReference type="Proteomes" id="UP000184699"/>
    </source>
</evidence>
<dbReference type="GO" id="GO:0008784">
    <property type="term" value="F:alanine racemase activity"/>
    <property type="evidence" value="ECO:0007669"/>
    <property type="project" value="UniProtKB-UniRule"/>
</dbReference>
<dbReference type="SMART" id="SM01005">
    <property type="entry name" value="Ala_racemase_C"/>
    <property type="match status" value="1"/>
</dbReference>
<comment type="catalytic activity">
    <reaction evidence="4">
        <text>L-alanine = D-alanine</text>
        <dbReference type="Rhea" id="RHEA:20249"/>
        <dbReference type="ChEBI" id="CHEBI:57416"/>
        <dbReference type="ChEBI" id="CHEBI:57972"/>
        <dbReference type="EC" id="5.1.1.1"/>
    </reaction>
</comment>
<protein>
    <recommendedName>
        <fullName evidence="4">Alanine racemase</fullName>
        <ecNumber evidence="4">5.1.1.1</ecNumber>
    </recommendedName>
</protein>
<evidence type="ECO:0000256" key="6">
    <source>
        <dbReference type="PIRSR" id="PIRSR600821-52"/>
    </source>
</evidence>
<feature type="modified residue" description="N6-(pyridoxal phosphate)lysine" evidence="4 5">
    <location>
        <position position="38"/>
    </location>
</feature>
<feature type="binding site" evidence="4 6">
    <location>
        <position position="134"/>
    </location>
    <ligand>
        <name>substrate</name>
    </ligand>
</feature>
<dbReference type="RefSeq" id="WP_074258649.1">
    <property type="nucleotide sequence ID" value="NZ_FSRJ01000001.1"/>
</dbReference>
<comment type="cofactor">
    <cofactor evidence="1 4 5">
        <name>pyridoxal 5'-phosphate</name>
        <dbReference type="ChEBI" id="CHEBI:597326"/>
    </cofactor>
</comment>
<dbReference type="CDD" id="cd00430">
    <property type="entry name" value="PLPDE_III_AR"/>
    <property type="match status" value="1"/>
</dbReference>
<feature type="active site" description="Proton acceptor; specific for L-alanine" evidence="4">
    <location>
        <position position="263"/>
    </location>
</feature>
<dbReference type="SUPFAM" id="SSF51419">
    <property type="entry name" value="PLP-binding barrel"/>
    <property type="match status" value="1"/>
</dbReference>
<dbReference type="InterPro" id="IPR009006">
    <property type="entry name" value="Ala_racemase/Decarboxylase_C"/>
</dbReference>
<evidence type="ECO:0000256" key="1">
    <source>
        <dbReference type="ARBA" id="ARBA00001933"/>
    </source>
</evidence>
<dbReference type="PRINTS" id="PR00992">
    <property type="entry name" value="ALARACEMASE"/>
</dbReference>
<evidence type="ECO:0000256" key="4">
    <source>
        <dbReference type="HAMAP-Rule" id="MF_01201"/>
    </source>
</evidence>
<evidence type="ECO:0000256" key="7">
    <source>
        <dbReference type="SAM" id="MobiDB-lite"/>
    </source>
</evidence>
<keyword evidence="2 4" id="KW-0663">Pyridoxal phosphate</keyword>
<comment type="function">
    <text evidence="4">Catalyzes the interconversion of L-alanine and D-alanine. May also act on other amino acids.</text>
</comment>
<evidence type="ECO:0000256" key="5">
    <source>
        <dbReference type="PIRSR" id="PIRSR600821-50"/>
    </source>
</evidence>
<dbReference type="InterPro" id="IPR011079">
    <property type="entry name" value="Ala_racemase_C"/>
</dbReference>
<dbReference type="Gene3D" id="2.40.37.10">
    <property type="entry name" value="Lyase, Ornithine Decarboxylase, Chain A, domain 1"/>
    <property type="match status" value="1"/>
</dbReference>
<dbReference type="Proteomes" id="UP000184699">
    <property type="component" value="Unassembled WGS sequence"/>
</dbReference>
<dbReference type="InterPro" id="IPR000821">
    <property type="entry name" value="Ala_racemase"/>
</dbReference>
<feature type="domain" description="Alanine racemase C-terminal" evidence="8">
    <location>
        <begin position="242"/>
        <end position="369"/>
    </location>
</feature>
<dbReference type="HAMAP" id="MF_01201">
    <property type="entry name" value="Ala_racemase"/>
    <property type="match status" value="1"/>
</dbReference>
<proteinExistence type="inferred from homology"/>
<dbReference type="InterPro" id="IPR029066">
    <property type="entry name" value="PLP-binding_barrel"/>
</dbReference>
<sequence length="382" mass="40908">MLSMHPSASELVVHDDAIRENTARFSAMTEGRIMAVLKADAFGHGEIARSVLESGATSVGVTSVDEALALRATGVGAPILSWLNTPDADFETAVRENVDLAVPSVELLWSIGRAALRVGRPARVHLHLDVGMARDGCSTRDWSTLCTLAREHEALGAVRVVGVMGHLSCADEPEHPQNARERLVFESAVRTARRRALAPRILHLAATAATLNGVGSGFDVHRIGAGLFGIDPSSRTDVLRPAVTLTSSVVSSREVAAGTGVGYGLDFVAQNRTNLALLPVGYGDGLPREASGRAEVFARGRRRPLVGRFSMDMVVVDTGDDVLRPNERVTVFGPGAQGEPTVTEWAEWSRTIEHEIVTRLGNRSPRIHRTIETSSPSQGDRS</sequence>
<feature type="region of interest" description="Disordered" evidence="7">
    <location>
        <begin position="363"/>
        <end position="382"/>
    </location>
</feature>
<dbReference type="GO" id="GO:0030170">
    <property type="term" value="F:pyridoxal phosphate binding"/>
    <property type="evidence" value="ECO:0007669"/>
    <property type="project" value="UniProtKB-UniRule"/>
</dbReference>
<dbReference type="InterPro" id="IPR001608">
    <property type="entry name" value="Ala_racemase_N"/>
</dbReference>
<name>A0A1N6DK54_9MICO</name>
<dbReference type="GO" id="GO:0005829">
    <property type="term" value="C:cytosol"/>
    <property type="evidence" value="ECO:0007669"/>
    <property type="project" value="TreeGrafter"/>
</dbReference>
<organism evidence="9 10">
    <name type="scientific">Agromyces cerinus subsp. cerinus</name>
    <dbReference type="NCBI Taxonomy" id="232089"/>
    <lineage>
        <taxon>Bacteria</taxon>
        <taxon>Bacillati</taxon>
        <taxon>Actinomycetota</taxon>
        <taxon>Actinomycetes</taxon>
        <taxon>Micrococcales</taxon>
        <taxon>Microbacteriaceae</taxon>
        <taxon>Agromyces</taxon>
    </lineage>
</organism>
<dbReference type="NCBIfam" id="TIGR00492">
    <property type="entry name" value="alr"/>
    <property type="match status" value="1"/>
</dbReference>